<evidence type="ECO:0000313" key="2">
    <source>
        <dbReference type="Proteomes" id="UP000181962"/>
    </source>
</evidence>
<sequence>MHSKMDEPVLEVAKGAFVDRLLMQRRELHSLAREACGGPAQPVWFAVSKRTTLDQAGLVDAREAKPLPQT</sequence>
<protein>
    <submittedName>
        <fullName evidence="1">Uncharacterized protein</fullName>
    </submittedName>
</protein>
<gene>
    <name evidence="1" type="ORF">BKD09_43470</name>
</gene>
<reference evidence="1 2" key="1">
    <citation type="submission" date="2016-11" db="EMBL/GenBank/DDBJ databases">
        <title>Complete Genome Sequence of Bradyrhizobium sp. strain J5, an isolated from soybean nodule in Hokkaido.</title>
        <authorList>
            <person name="Kanehara K."/>
        </authorList>
    </citation>
    <scope>NUCLEOTIDE SEQUENCE [LARGE SCALE GENOMIC DNA]</scope>
    <source>
        <strain evidence="1 2">J5</strain>
    </source>
</reference>
<dbReference type="Proteomes" id="UP000181962">
    <property type="component" value="Chromosome"/>
</dbReference>
<name>A0A1L3FPB3_BRAJP</name>
<dbReference type="EMBL" id="CP017637">
    <property type="protein sequence ID" value="APG15184.1"/>
    <property type="molecule type" value="Genomic_DNA"/>
</dbReference>
<organism evidence="1 2">
    <name type="scientific">Bradyrhizobium japonicum</name>
    <dbReference type="NCBI Taxonomy" id="375"/>
    <lineage>
        <taxon>Bacteria</taxon>
        <taxon>Pseudomonadati</taxon>
        <taxon>Pseudomonadota</taxon>
        <taxon>Alphaproteobacteria</taxon>
        <taxon>Hyphomicrobiales</taxon>
        <taxon>Nitrobacteraceae</taxon>
        <taxon>Bradyrhizobium</taxon>
    </lineage>
</organism>
<evidence type="ECO:0000313" key="1">
    <source>
        <dbReference type="EMBL" id="APG15184.1"/>
    </source>
</evidence>
<dbReference type="AlphaFoldDB" id="A0A1L3FPB3"/>
<proteinExistence type="predicted"/>
<accession>A0A1L3FPB3</accession>